<dbReference type="PANTHER" id="PTHR34853:SF1">
    <property type="entry name" value="LIPASE 5"/>
    <property type="match status" value="1"/>
</dbReference>
<evidence type="ECO:0000256" key="6">
    <source>
        <dbReference type="ARBA" id="ARBA00022963"/>
    </source>
</evidence>
<organism evidence="12 13">
    <name type="scientific">Malassezia pachydermatis</name>
    <dbReference type="NCBI Taxonomy" id="77020"/>
    <lineage>
        <taxon>Eukaryota</taxon>
        <taxon>Fungi</taxon>
        <taxon>Dikarya</taxon>
        <taxon>Basidiomycota</taxon>
        <taxon>Ustilaginomycotina</taxon>
        <taxon>Malasseziomycetes</taxon>
        <taxon>Malasseziales</taxon>
        <taxon>Malasseziaceae</taxon>
        <taxon>Malassezia</taxon>
    </lineage>
</organism>
<protein>
    <recommendedName>
        <fullName evidence="3">triacylglycerol lipase</fullName>
        <ecNumber evidence="3">3.1.1.3</ecNumber>
    </recommendedName>
</protein>
<dbReference type="PIRSF" id="PIRSF029171">
    <property type="entry name" value="Esterase_LipA"/>
    <property type="match status" value="1"/>
</dbReference>
<dbReference type="SUPFAM" id="SSF53474">
    <property type="entry name" value="alpha/beta-Hydrolases"/>
    <property type="match status" value="1"/>
</dbReference>
<dbReference type="AlphaFoldDB" id="A0A0M8MRM8"/>
<evidence type="ECO:0000256" key="9">
    <source>
        <dbReference type="ARBA" id="ARBA00043986"/>
    </source>
</evidence>
<evidence type="ECO:0000256" key="2">
    <source>
        <dbReference type="ARBA" id="ARBA00004613"/>
    </source>
</evidence>
<keyword evidence="7" id="KW-0843">Virulence</keyword>
<evidence type="ECO:0000256" key="7">
    <source>
        <dbReference type="ARBA" id="ARBA00023026"/>
    </source>
</evidence>
<keyword evidence="6" id="KW-0442">Lipid degradation</keyword>
<comment type="catalytic activity">
    <reaction evidence="1">
        <text>a triacylglycerol + H2O = a diacylglycerol + a fatty acid + H(+)</text>
        <dbReference type="Rhea" id="RHEA:12044"/>
        <dbReference type="ChEBI" id="CHEBI:15377"/>
        <dbReference type="ChEBI" id="CHEBI:15378"/>
        <dbReference type="ChEBI" id="CHEBI:17855"/>
        <dbReference type="ChEBI" id="CHEBI:18035"/>
        <dbReference type="ChEBI" id="CHEBI:28868"/>
        <dbReference type="EC" id="3.1.1.3"/>
    </reaction>
</comment>
<dbReference type="GO" id="GO:0004806">
    <property type="term" value="F:triacylglycerol lipase activity"/>
    <property type="evidence" value="ECO:0007669"/>
    <property type="project" value="UniProtKB-EC"/>
</dbReference>
<dbReference type="InterPro" id="IPR005152">
    <property type="entry name" value="Lipase_secreted"/>
</dbReference>
<dbReference type="Proteomes" id="UP000037751">
    <property type="component" value="Unassembled WGS sequence"/>
</dbReference>
<reference evidence="12 13" key="1">
    <citation type="submission" date="2015-07" db="EMBL/GenBank/DDBJ databases">
        <title>Draft Genome Sequence of Malassezia furfur CBS1878 and Malassezia pachydermatis CBS1879.</title>
        <authorList>
            <person name="Triana S."/>
            <person name="Ohm R."/>
            <person name="Gonzalez A."/>
            <person name="DeCock H."/>
            <person name="Restrepo S."/>
            <person name="Celis A."/>
        </authorList>
    </citation>
    <scope>NUCLEOTIDE SEQUENCE [LARGE SCALE GENOMIC DNA]</scope>
    <source>
        <strain evidence="12 13">CBS 1879</strain>
    </source>
</reference>
<dbReference type="PANTHER" id="PTHR34853">
    <property type="match status" value="1"/>
</dbReference>
<evidence type="ECO:0000256" key="8">
    <source>
        <dbReference type="ARBA" id="ARBA00023098"/>
    </source>
</evidence>
<comment type="caution">
    <text evidence="12">The sequence shown here is derived from an EMBL/GenBank/DDBJ whole genome shotgun (WGS) entry which is preliminary data.</text>
</comment>
<comment type="similarity">
    <text evidence="9">Belongs to the AB hydrolase superfamily. Lipase family. Class Lip subfamily.</text>
</comment>
<keyword evidence="5" id="KW-0378">Hydrolase</keyword>
<dbReference type="VEuPathDB" id="FungiDB:Malapachy_2050"/>
<comment type="catalytic activity">
    <reaction evidence="10">
        <text>a diacylglycerol + H2O = a monoacylglycerol + a fatty acid + H(+)</text>
        <dbReference type="Rhea" id="RHEA:32731"/>
        <dbReference type="ChEBI" id="CHEBI:15377"/>
        <dbReference type="ChEBI" id="CHEBI:15378"/>
        <dbReference type="ChEBI" id="CHEBI:17408"/>
        <dbReference type="ChEBI" id="CHEBI:18035"/>
        <dbReference type="ChEBI" id="CHEBI:28868"/>
    </reaction>
</comment>
<proteinExistence type="inferred from homology"/>
<dbReference type="OrthoDB" id="2373480at2759"/>
<dbReference type="RefSeq" id="XP_017990032.1">
    <property type="nucleotide sequence ID" value="XM_018136543.1"/>
</dbReference>
<sequence>MVGSEAVDACGVQCAPSYGYLGGAITQDSGGFQLDEAEFLPFLSKGYIMTVPDKEGPLLAFAAGRMEGYMTIDSARATINFEPLGLSKDTKIGMYGYSGGALTLGWAAGLHPVYAPELNIVGMTFGGTPANLSGTIEYASGTTFAGFIVAGITGIINAYPKAKKYVDSVLLPKGREAIEYAQNNCWVQVVLKYMNADIKDEGWTTKGAAVFRDPVVQEIFDESIMGAKKEETPTAPLFIYHAEHDEIIPVRDIEKTVDVWCANGANIKYTNYNNGILDHETLEVLGIGKAVQFIDAQMDSNSLAPGCQKTTSNSVAFEPGVLGSDLEDLMNLIWTVFGQMVGPKGRVLKQKAAAGHDS</sequence>
<name>A0A0M8MRM8_9BASI</name>
<accession>A0A0M8MRM8</accession>
<dbReference type="InterPro" id="IPR029058">
    <property type="entry name" value="AB_hydrolase_fold"/>
</dbReference>
<evidence type="ECO:0000256" key="3">
    <source>
        <dbReference type="ARBA" id="ARBA00013279"/>
    </source>
</evidence>
<evidence type="ECO:0000256" key="5">
    <source>
        <dbReference type="ARBA" id="ARBA00022801"/>
    </source>
</evidence>
<comment type="catalytic activity">
    <reaction evidence="11">
        <text>a monoacylglycerol + H2O = glycerol + a fatty acid + H(+)</text>
        <dbReference type="Rhea" id="RHEA:15245"/>
        <dbReference type="ChEBI" id="CHEBI:15377"/>
        <dbReference type="ChEBI" id="CHEBI:15378"/>
        <dbReference type="ChEBI" id="CHEBI:17408"/>
        <dbReference type="ChEBI" id="CHEBI:17754"/>
        <dbReference type="ChEBI" id="CHEBI:28868"/>
    </reaction>
</comment>
<evidence type="ECO:0000256" key="10">
    <source>
        <dbReference type="ARBA" id="ARBA00047591"/>
    </source>
</evidence>
<dbReference type="Pfam" id="PF03583">
    <property type="entry name" value="LIP"/>
    <property type="match status" value="1"/>
</dbReference>
<evidence type="ECO:0000256" key="4">
    <source>
        <dbReference type="ARBA" id="ARBA00022525"/>
    </source>
</evidence>
<dbReference type="EC" id="3.1.1.3" evidence="3"/>
<evidence type="ECO:0000313" key="12">
    <source>
        <dbReference type="EMBL" id="KOS12400.1"/>
    </source>
</evidence>
<gene>
    <name evidence="12" type="ORF">Malapachy_2050</name>
</gene>
<evidence type="ECO:0000313" key="13">
    <source>
        <dbReference type="Proteomes" id="UP000037751"/>
    </source>
</evidence>
<keyword evidence="4" id="KW-0964">Secreted</keyword>
<keyword evidence="13" id="KW-1185">Reference proteome</keyword>
<dbReference type="GO" id="GO:0005576">
    <property type="term" value="C:extracellular region"/>
    <property type="evidence" value="ECO:0007669"/>
    <property type="project" value="UniProtKB-SubCell"/>
</dbReference>
<evidence type="ECO:0000256" key="11">
    <source>
        <dbReference type="ARBA" id="ARBA00048461"/>
    </source>
</evidence>
<dbReference type="Gene3D" id="3.40.50.1820">
    <property type="entry name" value="alpha/beta hydrolase"/>
    <property type="match status" value="2"/>
</dbReference>
<keyword evidence="8" id="KW-0443">Lipid metabolism</keyword>
<dbReference type="GO" id="GO:0016042">
    <property type="term" value="P:lipid catabolic process"/>
    <property type="evidence" value="ECO:0007669"/>
    <property type="project" value="UniProtKB-KW"/>
</dbReference>
<comment type="subcellular location">
    <subcellularLocation>
        <location evidence="2">Secreted</location>
    </subcellularLocation>
</comment>
<evidence type="ECO:0000256" key="1">
    <source>
        <dbReference type="ARBA" id="ARBA00001024"/>
    </source>
</evidence>
<dbReference type="EMBL" id="LGAV01000021">
    <property type="protein sequence ID" value="KOS12400.1"/>
    <property type="molecule type" value="Genomic_DNA"/>
</dbReference>
<dbReference type="GeneID" id="28728418"/>